<evidence type="ECO:0000313" key="2">
    <source>
        <dbReference type="EMBL" id="KAJ1347486.1"/>
    </source>
</evidence>
<organism evidence="2 3">
    <name type="scientific">Parelaphostrongylus tenuis</name>
    <name type="common">Meningeal worm</name>
    <dbReference type="NCBI Taxonomy" id="148309"/>
    <lineage>
        <taxon>Eukaryota</taxon>
        <taxon>Metazoa</taxon>
        <taxon>Ecdysozoa</taxon>
        <taxon>Nematoda</taxon>
        <taxon>Chromadorea</taxon>
        <taxon>Rhabditida</taxon>
        <taxon>Rhabditina</taxon>
        <taxon>Rhabditomorpha</taxon>
        <taxon>Strongyloidea</taxon>
        <taxon>Metastrongylidae</taxon>
        <taxon>Parelaphostrongylus</taxon>
    </lineage>
</organism>
<dbReference type="AlphaFoldDB" id="A0AAD5QHV1"/>
<keyword evidence="1" id="KW-0812">Transmembrane</keyword>
<dbReference type="Proteomes" id="UP001196413">
    <property type="component" value="Unassembled WGS sequence"/>
</dbReference>
<keyword evidence="1" id="KW-0472">Membrane</keyword>
<protein>
    <submittedName>
        <fullName evidence="2">Uncharacterized protein</fullName>
    </submittedName>
</protein>
<name>A0AAD5QHV1_PARTN</name>
<accession>A0AAD5QHV1</accession>
<dbReference type="EMBL" id="JAHQIW010000320">
    <property type="protein sequence ID" value="KAJ1347486.1"/>
    <property type="molecule type" value="Genomic_DNA"/>
</dbReference>
<dbReference type="PANTHER" id="PTHR46709">
    <property type="entry name" value="PROTEIN CBG23488-RELATED"/>
    <property type="match status" value="1"/>
</dbReference>
<dbReference type="PANTHER" id="PTHR46709:SF2">
    <property type="entry name" value="G-PROTEIN COUPLED RECEPTORS FAMILY 1 PROFILE DOMAIN-CONTAINING PROTEIN"/>
    <property type="match status" value="1"/>
</dbReference>
<proteinExistence type="predicted"/>
<keyword evidence="3" id="KW-1185">Reference proteome</keyword>
<evidence type="ECO:0000313" key="3">
    <source>
        <dbReference type="Proteomes" id="UP001196413"/>
    </source>
</evidence>
<keyword evidence="1" id="KW-1133">Transmembrane helix</keyword>
<reference evidence="2" key="1">
    <citation type="submission" date="2021-06" db="EMBL/GenBank/DDBJ databases">
        <title>Parelaphostrongylus tenuis whole genome reference sequence.</title>
        <authorList>
            <person name="Garwood T.J."/>
            <person name="Larsen P.A."/>
            <person name="Fountain-Jones N.M."/>
            <person name="Garbe J.R."/>
            <person name="Macchietto M.G."/>
            <person name="Kania S.A."/>
            <person name="Gerhold R.W."/>
            <person name="Richards J.E."/>
            <person name="Wolf T.M."/>
        </authorList>
    </citation>
    <scope>NUCLEOTIDE SEQUENCE</scope>
    <source>
        <strain evidence="2">MNPRO001-30</strain>
        <tissue evidence="2">Meninges</tissue>
    </source>
</reference>
<sequence length="156" mass="18191">MTFICLERTQSAQKPRYATKKLTSARLCNSTYNDVQCRHKNFERCGNSQPHISLKAAITYGGCSRITYYTNECLATARAATRTLVLVVCCYLISNVLTVALVIWEYLDRNSLLTKYERTANSKTEEYIRKDLRNLAKKWNYDNFIPQIRRRSLEEK</sequence>
<evidence type="ECO:0000256" key="1">
    <source>
        <dbReference type="SAM" id="Phobius"/>
    </source>
</evidence>
<comment type="caution">
    <text evidence="2">The sequence shown here is derived from an EMBL/GenBank/DDBJ whole genome shotgun (WGS) entry which is preliminary data.</text>
</comment>
<gene>
    <name evidence="2" type="ORF">KIN20_002550</name>
</gene>
<feature type="transmembrane region" description="Helical" evidence="1">
    <location>
        <begin position="84"/>
        <end position="104"/>
    </location>
</feature>